<dbReference type="RefSeq" id="XP_066692790.1">
    <property type="nucleotide sequence ID" value="XM_066850552.1"/>
</dbReference>
<dbReference type="InterPro" id="IPR053187">
    <property type="entry name" value="Notoamide_regulator"/>
</dbReference>
<dbReference type="EMBL" id="JAQQWE010000010">
    <property type="protein sequence ID" value="KAK7937462.1"/>
    <property type="molecule type" value="Genomic_DNA"/>
</dbReference>
<dbReference type="Gene3D" id="4.10.240.10">
    <property type="entry name" value="Zn(2)-C6 fungal-type DNA-binding domain"/>
    <property type="match status" value="1"/>
</dbReference>
<dbReference type="InterPro" id="IPR001138">
    <property type="entry name" value="Zn2Cys6_DnaBD"/>
</dbReference>
<feature type="region of interest" description="Disordered" evidence="2">
    <location>
        <begin position="1"/>
        <end position="22"/>
    </location>
</feature>
<evidence type="ECO:0000313" key="5">
    <source>
        <dbReference type="Proteomes" id="UP001391051"/>
    </source>
</evidence>
<organism evidence="4 5">
    <name type="scientific">Apiospora aurea</name>
    <dbReference type="NCBI Taxonomy" id="335848"/>
    <lineage>
        <taxon>Eukaryota</taxon>
        <taxon>Fungi</taxon>
        <taxon>Dikarya</taxon>
        <taxon>Ascomycota</taxon>
        <taxon>Pezizomycotina</taxon>
        <taxon>Sordariomycetes</taxon>
        <taxon>Xylariomycetidae</taxon>
        <taxon>Amphisphaeriales</taxon>
        <taxon>Apiosporaceae</taxon>
        <taxon>Apiospora</taxon>
    </lineage>
</organism>
<dbReference type="SUPFAM" id="SSF57701">
    <property type="entry name" value="Zn2/Cys6 DNA-binding domain"/>
    <property type="match status" value="1"/>
</dbReference>
<dbReference type="Pfam" id="PF00172">
    <property type="entry name" value="Zn_clus"/>
    <property type="match status" value="1"/>
</dbReference>
<gene>
    <name evidence="4" type="ORF">PG986_014330</name>
</gene>
<feature type="domain" description="Zn(2)-C6 fungal-type" evidence="3">
    <location>
        <begin position="35"/>
        <end position="65"/>
    </location>
</feature>
<evidence type="ECO:0000313" key="4">
    <source>
        <dbReference type="EMBL" id="KAK7937462.1"/>
    </source>
</evidence>
<dbReference type="PROSITE" id="PS50048">
    <property type="entry name" value="ZN2_CY6_FUNGAL_2"/>
    <property type="match status" value="1"/>
</dbReference>
<evidence type="ECO:0000259" key="3">
    <source>
        <dbReference type="PROSITE" id="PS50048"/>
    </source>
</evidence>
<dbReference type="Proteomes" id="UP001391051">
    <property type="component" value="Unassembled WGS sequence"/>
</dbReference>
<dbReference type="PROSITE" id="PS00463">
    <property type="entry name" value="ZN2_CY6_FUNGAL_1"/>
    <property type="match status" value="1"/>
</dbReference>
<evidence type="ECO:0000256" key="2">
    <source>
        <dbReference type="SAM" id="MobiDB-lite"/>
    </source>
</evidence>
<dbReference type="InterPro" id="IPR036864">
    <property type="entry name" value="Zn2-C6_fun-type_DNA-bd_sf"/>
</dbReference>
<keyword evidence="5" id="KW-1185">Reference proteome</keyword>
<protein>
    <recommendedName>
        <fullName evidence="3">Zn(2)-C6 fungal-type domain-containing protein</fullName>
    </recommendedName>
</protein>
<name>A0ABR1PSN8_9PEZI</name>
<dbReference type="CDD" id="cd12148">
    <property type="entry name" value="fungal_TF_MHR"/>
    <property type="match status" value="1"/>
</dbReference>
<proteinExistence type="predicted"/>
<keyword evidence="1" id="KW-0539">Nucleus</keyword>
<dbReference type="GeneID" id="92083614"/>
<sequence>MSSQSPRRLLPKVEEGKAPSEPVQLAKKRKLAPIACARCRSHKTKCDGNRPSCGMCRARNVECTYNDDPNTTTAANLRRQYHCLAEQHQSFHELFEMLRSRPEEEALVILRHFRSSGNIQSTLQYITEGYLVTATHMAGSDADEIPLPPCPKNREEFMLGIDHPNAYPFLPPLEELKSSLGFQMRMIPEADPKTADWVTEKEVENARHLDRARELDDERLLHVKAADWTTVTSNDIIVQNLISLYLSWDHATMRLFDEEFFIDQISNSKTEYCSPVFVNAVLAAATLNYSAIDKELCQHLGHRFYEEACHLWQSNSQQQPHLLSATTATLLSMWCYGNGDEKTGTEFSDESIRIGIDLGLFRMLPRAPPLCDDVTRRMIRGEAIVAWGLYNWQSVQSFFRRRDLRLPNPPYHPVLYDSESYDFCEVVWNSFPFSRPTQHIHRDLAFLAFSELWAILWEASKLPRNHVDLKDVDASYDKCKSTQAQLLSWSERLPPELVQSPESLPSTLDLHQFFHAIMVQLFRPFASFDFPRQAEAKTVTQASMSQMRRLVYTQRYRYDGPPFSSATVGSVHVFTSSLLEELAKASDVDGHARFYLVLAAEEMKRCGESFPFTHKVLHQLLSKARSDGTQLPADLDTMFDDLEARLSGHNRLEVFPQHYPIVFRMGISGQGGGDREDLVDATYNLRLGNQDSDGSAKEKGRHV</sequence>
<dbReference type="CDD" id="cd00067">
    <property type="entry name" value="GAL4"/>
    <property type="match status" value="1"/>
</dbReference>
<reference evidence="4 5" key="1">
    <citation type="submission" date="2023-01" db="EMBL/GenBank/DDBJ databases">
        <title>Analysis of 21 Apiospora genomes using comparative genomics revels a genus with tremendous synthesis potential of carbohydrate active enzymes and secondary metabolites.</title>
        <authorList>
            <person name="Sorensen T."/>
        </authorList>
    </citation>
    <scope>NUCLEOTIDE SEQUENCE [LARGE SCALE GENOMIC DNA]</scope>
    <source>
        <strain evidence="4 5">CBS 24483</strain>
    </source>
</reference>
<dbReference type="PANTHER" id="PTHR47256:SF1">
    <property type="entry name" value="ZN(II)2CYS6 TRANSCRIPTION FACTOR (EUROFUNG)"/>
    <property type="match status" value="1"/>
</dbReference>
<evidence type="ECO:0000256" key="1">
    <source>
        <dbReference type="ARBA" id="ARBA00023242"/>
    </source>
</evidence>
<accession>A0ABR1PSN8</accession>
<dbReference type="SMART" id="SM00066">
    <property type="entry name" value="GAL4"/>
    <property type="match status" value="1"/>
</dbReference>
<comment type="caution">
    <text evidence="4">The sequence shown here is derived from an EMBL/GenBank/DDBJ whole genome shotgun (WGS) entry which is preliminary data.</text>
</comment>
<dbReference type="PANTHER" id="PTHR47256">
    <property type="entry name" value="ZN(II)2CYS6 TRANSCRIPTION FACTOR (EUROFUNG)-RELATED"/>
    <property type="match status" value="1"/>
</dbReference>